<feature type="transmembrane region" description="Helical" evidence="1">
    <location>
        <begin position="12"/>
        <end position="32"/>
    </location>
</feature>
<reference evidence="2" key="1">
    <citation type="submission" date="2021-01" db="EMBL/GenBank/DDBJ databases">
        <title>Genomic Encyclopedia of Type Strains, Phase IV (KMG-IV): sequencing the most valuable type-strain genomes for metagenomic binning, comparative biology and taxonomic classification.</title>
        <authorList>
            <person name="Goeker M."/>
        </authorList>
    </citation>
    <scope>NUCLEOTIDE SEQUENCE</scope>
    <source>
        <strain evidence="2">DSM 21943</strain>
    </source>
</reference>
<keyword evidence="1" id="KW-0472">Membrane</keyword>
<keyword evidence="3" id="KW-1185">Reference proteome</keyword>
<keyword evidence="1" id="KW-1133">Transmembrane helix</keyword>
<proteinExistence type="predicted"/>
<comment type="caution">
    <text evidence="2">The sequence shown here is derived from an EMBL/GenBank/DDBJ whole genome shotgun (WGS) entry which is preliminary data.</text>
</comment>
<dbReference type="Proteomes" id="UP001179280">
    <property type="component" value="Unassembled WGS sequence"/>
</dbReference>
<evidence type="ECO:0000313" key="3">
    <source>
        <dbReference type="Proteomes" id="UP001179280"/>
    </source>
</evidence>
<dbReference type="EMBL" id="JAFBCV010000014">
    <property type="protein sequence ID" value="MBM7840495.1"/>
    <property type="molecule type" value="Genomic_DNA"/>
</dbReference>
<name>A0ABS2T0F3_9BACI</name>
<evidence type="ECO:0000313" key="2">
    <source>
        <dbReference type="EMBL" id="MBM7840495.1"/>
    </source>
</evidence>
<protein>
    <submittedName>
        <fullName evidence="2">Acetyl-CoA carboxylase carboxyltransferase component</fullName>
    </submittedName>
</protein>
<evidence type="ECO:0000256" key="1">
    <source>
        <dbReference type="SAM" id="Phobius"/>
    </source>
</evidence>
<accession>A0ABS2T0F3</accession>
<sequence length="35" mass="4054">MELKNKFERTIIIGILTLGGIAVSIPFIWMIFKFI</sequence>
<gene>
    <name evidence="2" type="ORF">JOC54_003787</name>
</gene>
<organism evidence="2 3">
    <name type="scientific">Shouchella xiaoxiensis</name>
    <dbReference type="NCBI Taxonomy" id="766895"/>
    <lineage>
        <taxon>Bacteria</taxon>
        <taxon>Bacillati</taxon>
        <taxon>Bacillota</taxon>
        <taxon>Bacilli</taxon>
        <taxon>Bacillales</taxon>
        <taxon>Bacillaceae</taxon>
        <taxon>Shouchella</taxon>
    </lineage>
</organism>
<keyword evidence="1" id="KW-0812">Transmembrane</keyword>